<gene>
    <name evidence="1" type="ORF">B0T18DRAFT_428114</name>
</gene>
<dbReference type="AlphaFoldDB" id="A0AA40F371"/>
<comment type="caution">
    <text evidence="1">The sequence shown here is derived from an EMBL/GenBank/DDBJ whole genome shotgun (WGS) entry which is preliminary data.</text>
</comment>
<evidence type="ECO:0000313" key="1">
    <source>
        <dbReference type="EMBL" id="KAK0750097.1"/>
    </source>
</evidence>
<proteinExistence type="predicted"/>
<protein>
    <submittedName>
        <fullName evidence="1">Uncharacterized protein</fullName>
    </submittedName>
</protein>
<name>A0AA40F371_9PEZI</name>
<sequence>MGFAASVGFKIPLIASSSMNFGISATAGTSWSMTEGTSEAFAKSASESESYSKGSSTSQNVVVTMSDGSGPKPAWAEKHCGSWGCGKATVGKLMRNDARRTERCALEHKKASVDHCFEWTLKDARRPDNTRSKIIFAVKDCAGGFLLPGEFQHSIFGNSFSPSTLIEDHIQRFSFLGPPPTYLGPKPTDDAWTVKDHNFVMQAKNKVIGPADGNLEICGRGGYCARHKLTDRNCYTFKRGYDGSKSAHIVSAKVFPGTCCVLFSRHECHGLPQVIKGDVPDFLAVGFEGLAHSVICNVDEYCNPVILDIVKPAA</sequence>
<evidence type="ECO:0000313" key="2">
    <source>
        <dbReference type="Proteomes" id="UP001172155"/>
    </source>
</evidence>
<dbReference type="Proteomes" id="UP001172155">
    <property type="component" value="Unassembled WGS sequence"/>
</dbReference>
<keyword evidence="2" id="KW-1185">Reference proteome</keyword>
<dbReference type="EMBL" id="JAUKUD010000003">
    <property type="protein sequence ID" value="KAK0750097.1"/>
    <property type="molecule type" value="Genomic_DNA"/>
</dbReference>
<accession>A0AA40F371</accession>
<reference evidence="1" key="1">
    <citation type="submission" date="2023-06" db="EMBL/GenBank/DDBJ databases">
        <title>Genome-scale phylogeny and comparative genomics of the fungal order Sordariales.</title>
        <authorList>
            <consortium name="Lawrence Berkeley National Laboratory"/>
            <person name="Hensen N."/>
            <person name="Bonometti L."/>
            <person name="Westerberg I."/>
            <person name="Brannstrom I.O."/>
            <person name="Guillou S."/>
            <person name="Cros-Aarteil S."/>
            <person name="Calhoun S."/>
            <person name="Haridas S."/>
            <person name="Kuo A."/>
            <person name="Mondo S."/>
            <person name="Pangilinan J."/>
            <person name="Riley R."/>
            <person name="LaButti K."/>
            <person name="Andreopoulos B."/>
            <person name="Lipzen A."/>
            <person name="Chen C."/>
            <person name="Yanf M."/>
            <person name="Daum C."/>
            <person name="Ng V."/>
            <person name="Clum A."/>
            <person name="Steindorff A."/>
            <person name="Ohm R."/>
            <person name="Martin F."/>
            <person name="Silar P."/>
            <person name="Natvig D."/>
            <person name="Lalanne C."/>
            <person name="Gautier V."/>
            <person name="Ament-velasquez S.L."/>
            <person name="Kruys A."/>
            <person name="Hutchinson M.I."/>
            <person name="Powell A.J."/>
            <person name="Barry K."/>
            <person name="Miller A.N."/>
            <person name="Grigoriev I.V."/>
            <person name="Debuchy R."/>
            <person name="Gladieux P."/>
            <person name="Thoren M.H."/>
            <person name="Johannesson H."/>
        </authorList>
    </citation>
    <scope>NUCLEOTIDE SEQUENCE</scope>
    <source>
        <strain evidence="1">SMH3187-1</strain>
    </source>
</reference>
<organism evidence="1 2">
    <name type="scientific">Schizothecium vesticola</name>
    <dbReference type="NCBI Taxonomy" id="314040"/>
    <lineage>
        <taxon>Eukaryota</taxon>
        <taxon>Fungi</taxon>
        <taxon>Dikarya</taxon>
        <taxon>Ascomycota</taxon>
        <taxon>Pezizomycotina</taxon>
        <taxon>Sordariomycetes</taxon>
        <taxon>Sordariomycetidae</taxon>
        <taxon>Sordariales</taxon>
        <taxon>Schizotheciaceae</taxon>
        <taxon>Schizothecium</taxon>
    </lineage>
</organism>